<dbReference type="AlphaFoldDB" id="A0A316FXI5"/>
<evidence type="ECO:0000313" key="9">
    <source>
        <dbReference type="EMBL" id="PWK53052.1"/>
    </source>
</evidence>
<dbReference type="NCBIfam" id="NF003458">
    <property type="entry name" value="PRK05070.1"/>
    <property type="match status" value="1"/>
</dbReference>
<dbReference type="GO" id="GO:0004519">
    <property type="term" value="F:endonuclease activity"/>
    <property type="evidence" value="ECO:0007669"/>
    <property type="project" value="UniProtKB-UniRule"/>
</dbReference>
<evidence type="ECO:0000256" key="1">
    <source>
        <dbReference type="ARBA" id="ARBA00022490"/>
    </source>
</evidence>
<keyword evidence="4 7" id="KW-0227">DNA damage</keyword>
<keyword evidence="3 7" id="KW-0255">Endonuclease</keyword>
<dbReference type="HAMAP" id="MF_00759">
    <property type="entry name" value="MutH"/>
    <property type="match status" value="1"/>
</dbReference>
<evidence type="ECO:0000256" key="7">
    <source>
        <dbReference type="HAMAP-Rule" id="MF_00759"/>
    </source>
</evidence>
<protein>
    <recommendedName>
        <fullName evidence="7">DNA mismatch repair protein MutH</fullName>
    </recommendedName>
    <alternativeName>
        <fullName evidence="7">Methyl-directed mismatch repair protein</fullName>
    </alternativeName>
</protein>
<keyword evidence="1 7" id="KW-0963">Cytoplasm</keyword>
<comment type="subcellular location">
    <subcellularLocation>
        <location evidence="7">Cytoplasm</location>
    </subcellularLocation>
</comment>
<dbReference type="Pfam" id="PF02976">
    <property type="entry name" value="MutH"/>
    <property type="match status" value="1"/>
</dbReference>
<dbReference type="GO" id="GO:0005737">
    <property type="term" value="C:cytoplasm"/>
    <property type="evidence" value="ECO:0007669"/>
    <property type="project" value="UniProtKB-SubCell"/>
</dbReference>
<dbReference type="GO" id="GO:0006304">
    <property type="term" value="P:DNA modification"/>
    <property type="evidence" value="ECO:0007669"/>
    <property type="project" value="InterPro"/>
</dbReference>
<evidence type="ECO:0000256" key="4">
    <source>
        <dbReference type="ARBA" id="ARBA00022763"/>
    </source>
</evidence>
<accession>A0A316FXI5</accession>
<dbReference type="RefSeq" id="WP_109763023.1">
    <property type="nucleotide sequence ID" value="NZ_QGGU01000004.1"/>
</dbReference>
<dbReference type="Proteomes" id="UP000245790">
    <property type="component" value="Unassembled WGS sequence"/>
</dbReference>
<reference evidence="9 10" key="1">
    <citation type="submission" date="2018-05" db="EMBL/GenBank/DDBJ databases">
        <title>Genomic Encyclopedia of Type Strains, Phase IV (KMG-IV): sequencing the most valuable type-strain genomes for metagenomic binning, comparative biology and taxonomic classification.</title>
        <authorList>
            <person name="Goeker M."/>
        </authorList>
    </citation>
    <scope>NUCLEOTIDE SEQUENCE [LARGE SCALE GENOMIC DNA]</scope>
    <source>
        <strain evidence="9 10">DSM 25350</strain>
    </source>
</reference>
<sequence length="223" mass="24846">MSFINPPTSIDELMTRARQLSGRTLGDLANQHAANMPDNLLIEKGWIGQFIEQLLGATAGSLPEPDFPQLGVELKTIPIDETGKPLESTYVSVVHLMNTHREQWHNSLVRKKLAKVLWFPIVSLKGVAIQQRMVATPVLWSPSPEQEAVLRCDWEDAMEKVMLGQLGQLNSRFGEALQIRPKAANASVLTEAIGPDGDIIKTLPRGFYLRSNFTRSILESLCY</sequence>
<dbReference type="SUPFAM" id="SSF52980">
    <property type="entry name" value="Restriction endonuclease-like"/>
    <property type="match status" value="1"/>
</dbReference>
<dbReference type="OrthoDB" id="5634909at2"/>
<dbReference type="Gene3D" id="3.40.600.10">
    <property type="entry name" value="DNA mismatch repair MutH/Restriction endonuclease, type II"/>
    <property type="match status" value="1"/>
</dbReference>
<dbReference type="GO" id="GO:0006298">
    <property type="term" value="P:mismatch repair"/>
    <property type="evidence" value="ECO:0007669"/>
    <property type="project" value="UniProtKB-UniRule"/>
</dbReference>
<dbReference type="InterPro" id="IPR011337">
    <property type="entry name" value="DNA_rep_MutH/RE_typeII_Sau3AI"/>
</dbReference>
<comment type="function">
    <text evidence="7">Sequence-specific endonuclease that cleaves unmethylated GATC sequences. It is involved in DNA mismatch repair.</text>
</comment>
<dbReference type="InterPro" id="IPR037057">
    <property type="entry name" value="DNA_rep_MutH/T2_RE_sf"/>
</dbReference>
<feature type="domain" description="DNA mismatch repair MutH/Type II restriction enzyme Sau3AI" evidence="8">
    <location>
        <begin position="55"/>
        <end position="153"/>
    </location>
</feature>
<evidence type="ECO:0000313" key="10">
    <source>
        <dbReference type="Proteomes" id="UP000245790"/>
    </source>
</evidence>
<keyword evidence="5 7" id="KW-0378">Hydrolase</keyword>
<dbReference type="GO" id="GO:0003677">
    <property type="term" value="F:DNA binding"/>
    <property type="evidence" value="ECO:0007669"/>
    <property type="project" value="InterPro"/>
</dbReference>
<evidence type="ECO:0000256" key="5">
    <source>
        <dbReference type="ARBA" id="ARBA00022801"/>
    </source>
</evidence>
<dbReference type="InterPro" id="IPR004230">
    <property type="entry name" value="DNA_mismatch_repair_MutH"/>
</dbReference>
<organism evidence="9 10">
    <name type="scientific">Pleionea mediterranea</name>
    <dbReference type="NCBI Taxonomy" id="523701"/>
    <lineage>
        <taxon>Bacteria</taxon>
        <taxon>Pseudomonadati</taxon>
        <taxon>Pseudomonadota</taxon>
        <taxon>Gammaproteobacteria</taxon>
        <taxon>Oceanospirillales</taxon>
        <taxon>Pleioneaceae</taxon>
        <taxon>Pleionea</taxon>
    </lineage>
</organism>
<name>A0A316FXI5_9GAMM</name>
<evidence type="ECO:0000259" key="8">
    <source>
        <dbReference type="SMART" id="SM00927"/>
    </source>
</evidence>
<evidence type="ECO:0000256" key="3">
    <source>
        <dbReference type="ARBA" id="ARBA00022759"/>
    </source>
</evidence>
<dbReference type="InterPro" id="IPR011335">
    <property type="entry name" value="Restrct_endonuc-II-like"/>
</dbReference>
<dbReference type="NCBIfam" id="TIGR02248">
    <property type="entry name" value="mutH_TIGR"/>
    <property type="match status" value="1"/>
</dbReference>
<dbReference type="CDD" id="cd00583">
    <property type="entry name" value="MutH-like"/>
    <property type="match status" value="1"/>
</dbReference>
<comment type="similarity">
    <text evidence="7">Belongs to the MutH family.</text>
</comment>
<evidence type="ECO:0000256" key="6">
    <source>
        <dbReference type="ARBA" id="ARBA00023204"/>
    </source>
</evidence>
<proteinExistence type="inferred from homology"/>
<evidence type="ECO:0000256" key="2">
    <source>
        <dbReference type="ARBA" id="ARBA00022722"/>
    </source>
</evidence>
<dbReference type="GO" id="GO:0016787">
    <property type="term" value="F:hydrolase activity"/>
    <property type="evidence" value="ECO:0007669"/>
    <property type="project" value="UniProtKB-KW"/>
</dbReference>
<keyword evidence="6 7" id="KW-0234">DNA repair</keyword>
<dbReference type="EMBL" id="QGGU01000004">
    <property type="protein sequence ID" value="PWK53052.1"/>
    <property type="molecule type" value="Genomic_DNA"/>
</dbReference>
<dbReference type="SMART" id="SM00927">
    <property type="entry name" value="MutH"/>
    <property type="match status" value="1"/>
</dbReference>
<comment type="caution">
    <text evidence="9">The sequence shown here is derived from an EMBL/GenBank/DDBJ whole genome shotgun (WGS) entry which is preliminary data.</text>
</comment>
<keyword evidence="10" id="KW-1185">Reference proteome</keyword>
<gene>
    <name evidence="7" type="primary">mutH</name>
    <name evidence="9" type="ORF">C8D97_104270</name>
</gene>
<keyword evidence="2 7" id="KW-0540">Nuclease</keyword>